<comment type="caution">
    <text evidence="6">The sequence shown here is derived from an EMBL/GenBank/DDBJ whole genome shotgun (WGS) entry which is preliminary data.</text>
</comment>
<reference evidence="6 7" key="1">
    <citation type="journal article" date="2010" name="J. Bacteriol.">
        <title>Genome sequence of Lentisphaera araneosa HTCC2155T, the type species of the order Lentisphaerales in the phylum Lentisphaerae.</title>
        <authorList>
            <person name="Thrash J.C."/>
            <person name="Cho J.C."/>
            <person name="Vergin K.L."/>
            <person name="Morris R.M."/>
            <person name="Giovannoni S.J."/>
        </authorList>
    </citation>
    <scope>NUCLEOTIDE SEQUENCE [LARGE SCALE GENOMIC DNA]</scope>
    <source>
        <strain evidence="6 7">HTCC2155</strain>
    </source>
</reference>
<dbReference type="Gene3D" id="2.120.10.30">
    <property type="entry name" value="TolB, C-terminal domain"/>
    <property type="match status" value="1"/>
</dbReference>
<keyword evidence="1 4" id="KW-0349">Heme</keyword>
<evidence type="ECO:0000313" key="7">
    <source>
        <dbReference type="Proteomes" id="UP000004947"/>
    </source>
</evidence>
<keyword evidence="7" id="KW-1185">Reference proteome</keyword>
<dbReference type="InterPro" id="IPR011041">
    <property type="entry name" value="Quinoprot_gluc/sorb_DH_b-prop"/>
</dbReference>
<dbReference type="InterPro" id="IPR013830">
    <property type="entry name" value="SGNH_hydro"/>
</dbReference>
<dbReference type="eggNOG" id="COG2755">
    <property type="taxonomic scope" value="Bacteria"/>
</dbReference>
<dbReference type="InterPro" id="IPR011989">
    <property type="entry name" value="ARM-like"/>
</dbReference>
<name>A6DMR5_9BACT</name>
<dbReference type="CDD" id="cd01834">
    <property type="entry name" value="SGNH_hydrolase_like_2"/>
    <property type="match status" value="1"/>
</dbReference>
<evidence type="ECO:0000256" key="3">
    <source>
        <dbReference type="ARBA" id="ARBA00023004"/>
    </source>
</evidence>
<dbReference type="Gene3D" id="3.40.50.1110">
    <property type="entry name" value="SGNH hydrolase"/>
    <property type="match status" value="1"/>
</dbReference>
<dbReference type="SUPFAM" id="SSF46626">
    <property type="entry name" value="Cytochrome c"/>
    <property type="match status" value="1"/>
</dbReference>
<sequence length="1453" mass="162500">MIKKFEKKGTAMKWLVYLSLFLGFTYILNSAPLELKDGDRVAFVGGTFIEREAEYSLIETYLTLAHAEKDIKFRNLGWSADTVRGESRGYEKIGAGYAPLLKKVSDTKPTKIILAYGANEAWSGKTGLDKFVQDYKTLINDLKVRNNAEIILMSTPRQENLGGAYPNPADYNHLLKIYFSAVEKLAADQGLTYIDLFSEIQDIKGLTTNSIHLNEDGYRRIAEVLSGLKKNDHSKITKKGLAEGTYDVQVKGKMLFRTQASELGKGLELKHLKLHEKLLQKEIRDKNEQFFHAWRPQNNSYIFGFRKHEQGQNSKEVIEFAEKVVGYEKRITELKKLTKVSPQFVLASEIKRKASSDNEKLILPPEEEIKTFNLPNDLEVSLFATEPMIINPTNMNWDSKGRLWVACTPDYPQIKPGHLASDQIVVLEDTDNDGKADKHHVFVDNVLIPTGVLPGNGGVYVSNSTELIHYKDTDGDMRADEKKIIMSGFGTEDTHHIIHTPYWGQDGMLYFSQSIYINSHIETPWGVERLWAGGIWQYNPHTERLQVYSRGLVNAWGFSMDKYGQTFATDGAGAHGINYQFPGVAQLTARGTSHLYPGLNPGQPKHCGLETISGDHFPEKYRGLMVTNDFRGHRTNTFKLTENGSAFVSNQQLDIISTGSGKLDRSGKGGGFRPVDVKMGPDGALYIADWSNIIIQHGEVDFRDKRRDQSHGRVWKIKAKGKDLKRTVDFTSLSTAKLLENLKSDDRYVADMTKRVLIERGADSVEPELLKFLTKEQSDYTKLQALWLRRGFNLPDSQLLLDVLSSEDYHIRAAALRVAAQQYSKDPGILKIFKVFIRDKAAIVRLEAVNGVRALNSKEAVEVALQALDSEVDKTIDYALKLTVRKLAQQWIGKTLFNGNIKHLIYAVSASENPRALDALYQAYKSGKIPADQQSKVLSLIGELGNRKQLTELFKLCLSPKLSDDDKRLVLTSLLHTNRTRGLKPNVDFKLIENFLDNNKLKHISIMLIGEWKVNALANKLAKHALEGNNQAFVALGNLQCQDSIITLLLIIEQKAGQKEAVKAVAALASLDMTIAVERAVEIFKSHNTKLDYGSIFTAILKDKEGPEALRLALQGKTIDSSIALLGVQRANTMGRDLSALITSLNKAGDLKPMKQSLTEDEMTALIKAVREKGNPHMGENIYRKQSIACINCHAIGGAGPKIGPDLLSIGASAPIDYLIESILQPSKKIKEGYHMTMVSTKDGKMIAGSEVSANDNEVVIRDALGKKIHIPTRNIKTKQMNPMSMMPPGLAASLSEEEFIHMIAFLSQLGKEGDFKLSNKRYIRTFKVVDQKLIKLNWDQVGSFNYQTALTKVDATIQVKDKKLFPKAKPVLKFDIDVLKEGQLTLKFSDIKGVTTYKVSREKFQVDAKTNTATVKVNKGKMSIILVLDKSYSSQDLQVQIFEPKTSALIKL</sequence>
<dbReference type="Pfam" id="PF13472">
    <property type="entry name" value="Lipase_GDSL_2"/>
    <property type="match status" value="1"/>
</dbReference>
<dbReference type="EMBL" id="ABCK01000012">
    <property type="protein sequence ID" value="EDM26951.1"/>
    <property type="molecule type" value="Genomic_DNA"/>
</dbReference>
<dbReference type="GO" id="GO:0046872">
    <property type="term" value="F:metal ion binding"/>
    <property type="evidence" value="ECO:0007669"/>
    <property type="project" value="UniProtKB-KW"/>
</dbReference>
<dbReference type="InterPro" id="IPR013428">
    <property type="entry name" value="Membrane-bound_put_N"/>
</dbReference>
<organism evidence="6 7">
    <name type="scientific">Lentisphaera araneosa HTCC2155</name>
    <dbReference type="NCBI Taxonomy" id="313628"/>
    <lineage>
        <taxon>Bacteria</taxon>
        <taxon>Pseudomonadati</taxon>
        <taxon>Lentisphaerota</taxon>
        <taxon>Lentisphaeria</taxon>
        <taxon>Lentisphaerales</taxon>
        <taxon>Lentisphaeraceae</taxon>
        <taxon>Lentisphaera</taxon>
    </lineage>
</organism>
<dbReference type="GO" id="GO:0009055">
    <property type="term" value="F:electron transfer activity"/>
    <property type="evidence" value="ECO:0007669"/>
    <property type="project" value="InterPro"/>
</dbReference>
<dbReference type="InterPro" id="IPR013427">
    <property type="entry name" value="Haem-bd_dom_put"/>
</dbReference>
<dbReference type="STRING" id="313628.LNTAR_06899"/>
<dbReference type="InterPro" id="IPR009056">
    <property type="entry name" value="Cyt_c-like_dom"/>
</dbReference>
<keyword evidence="2 4" id="KW-0479">Metal-binding</keyword>
<evidence type="ECO:0000256" key="4">
    <source>
        <dbReference type="PROSITE-ProRule" id="PRU00433"/>
    </source>
</evidence>
<dbReference type="InterPro" id="IPR016024">
    <property type="entry name" value="ARM-type_fold"/>
</dbReference>
<dbReference type="SUPFAM" id="SSF52266">
    <property type="entry name" value="SGNH hydrolase"/>
    <property type="match status" value="1"/>
</dbReference>
<evidence type="ECO:0000313" key="6">
    <source>
        <dbReference type="EMBL" id="EDM26951.1"/>
    </source>
</evidence>
<dbReference type="eggNOG" id="COG2010">
    <property type="taxonomic scope" value="Bacteria"/>
</dbReference>
<dbReference type="GO" id="GO:0016788">
    <property type="term" value="F:hydrolase activity, acting on ester bonds"/>
    <property type="evidence" value="ECO:0007669"/>
    <property type="project" value="UniProtKB-ARBA"/>
</dbReference>
<dbReference type="eggNOG" id="COG2133">
    <property type="taxonomic scope" value="Bacteria"/>
</dbReference>
<dbReference type="Gene3D" id="1.25.10.10">
    <property type="entry name" value="Leucine-rich Repeat Variant"/>
    <property type="match status" value="1"/>
</dbReference>
<protein>
    <submittedName>
        <fullName evidence="6">Probable L-sorbosone dehydrogenase</fullName>
    </submittedName>
</protein>
<dbReference type="InterPro" id="IPR055557">
    <property type="entry name" value="DUF7133"/>
</dbReference>
<dbReference type="PANTHER" id="PTHR33546">
    <property type="entry name" value="LARGE, MULTIFUNCTIONAL SECRETED PROTEIN-RELATED"/>
    <property type="match status" value="1"/>
</dbReference>
<dbReference type="Gene3D" id="1.10.760.10">
    <property type="entry name" value="Cytochrome c-like domain"/>
    <property type="match status" value="1"/>
</dbReference>
<keyword evidence="3 4" id="KW-0408">Iron</keyword>
<dbReference type="SUPFAM" id="SSF48371">
    <property type="entry name" value="ARM repeat"/>
    <property type="match status" value="1"/>
</dbReference>
<dbReference type="NCBIfam" id="TIGR02603">
    <property type="entry name" value="CxxCH_TIGR02603"/>
    <property type="match status" value="1"/>
</dbReference>
<dbReference type="InterPro" id="IPR036909">
    <property type="entry name" value="Cyt_c-like_dom_sf"/>
</dbReference>
<dbReference type="SUPFAM" id="SSF50952">
    <property type="entry name" value="Soluble quinoprotein glucose dehydrogenase"/>
    <property type="match status" value="1"/>
</dbReference>
<dbReference type="PROSITE" id="PS51007">
    <property type="entry name" value="CYTC"/>
    <property type="match status" value="1"/>
</dbReference>
<dbReference type="GO" id="GO:0020037">
    <property type="term" value="F:heme binding"/>
    <property type="evidence" value="ECO:0007669"/>
    <property type="project" value="InterPro"/>
</dbReference>
<dbReference type="InterPro" id="IPR011042">
    <property type="entry name" value="6-blade_b-propeller_TolB-like"/>
</dbReference>
<gene>
    <name evidence="6" type="ORF">LNTAR_06899</name>
</gene>
<proteinExistence type="predicted"/>
<accession>A6DMR5</accession>
<evidence type="ECO:0000256" key="2">
    <source>
        <dbReference type="ARBA" id="ARBA00022723"/>
    </source>
</evidence>
<dbReference type="InterPro" id="IPR036514">
    <property type="entry name" value="SGNH_hydro_sf"/>
</dbReference>
<evidence type="ECO:0000259" key="5">
    <source>
        <dbReference type="PROSITE" id="PS51007"/>
    </source>
</evidence>
<dbReference type="Pfam" id="PF23500">
    <property type="entry name" value="DUF7133"/>
    <property type="match status" value="1"/>
</dbReference>
<dbReference type="PANTHER" id="PTHR33546:SF1">
    <property type="entry name" value="LARGE, MULTIFUNCTIONAL SECRETED PROTEIN"/>
    <property type="match status" value="1"/>
</dbReference>
<dbReference type="Proteomes" id="UP000004947">
    <property type="component" value="Unassembled WGS sequence"/>
</dbReference>
<evidence type="ECO:0000256" key="1">
    <source>
        <dbReference type="ARBA" id="ARBA00022617"/>
    </source>
</evidence>
<dbReference type="NCBIfam" id="TIGR02604">
    <property type="entry name" value="Piru_Ver_Nterm"/>
    <property type="match status" value="1"/>
</dbReference>
<feature type="domain" description="Cytochrome c" evidence="5">
    <location>
        <begin position="1174"/>
        <end position="1311"/>
    </location>
</feature>